<dbReference type="EMBL" id="JBEZFP010000213">
    <property type="protein sequence ID" value="MEU8139918.1"/>
    <property type="molecule type" value="Genomic_DNA"/>
</dbReference>
<name>A0ABV3DW04_9ACTN</name>
<comment type="caution">
    <text evidence="2">The sequence shown here is derived from an EMBL/GenBank/DDBJ whole genome shotgun (WGS) entry which is preliminary data.</text>
</comment>
<reference evidence="2 3" key="1">
    <citation type="submission" date="2024-06" db="EMBL/GenBank/DDBJ databases">
        <title>The Natural Products Discovery Center: Release of the First 8490 Sequenced Strains for Exploring Actinobacteria Biosynthetic Diversity.</title>
        <authorList>
            <person name="Kalkreuter E."/>
            <person name="Kautsar S.A."/>
            <person name="Yang D."/>
            <person name="Bader C.D."/>
            <person name="Teijaro C.N."/>
            <person name="Fluegel L."/>
            <person name="Davis C.M."/>
            <person name="Simpson J.R."/>
            <person name="Lauterbach L."/>
            <person name="Steele A.D."/>
            <person name="Gui C."/>
            <person name="Meng S."/>
            <person name="Li G."/>
            <person name="Viehrig K."/>
            <person name="Ye F."/>
            <person name="Su P."/>
            <person name="Kiefer A.F."/>
            <person name="Nichols A."/>
            <person name="Cepeda A.J."/>
            <person name="Yan W."/>
            <person name="Fan B."/>
            <person name="Jiang Y."/>
            <person name="Adhikari A."/>
            <person name="Zheng C.-J."/>
            <person name="Schuster L."/>
            <person name="Cowan T.M."/>
            <person name="Smanski M.J."/>
            <person name="Chevrette M.G."/>
            <person name="De Carvalho L.P.S."/>
            <person name="Shen B."/>
        </authorList>
    </citation>
    <scope>NUCLEOTIDE SEQUENCE [LARGE SCALE GENOMIC DNA]</scope>
    <source>
        <strain evidence="2 3">NPDC048946</strain>
    </source>
</reference>
<feature type="region of interest" description="Disordered" evidence="1">
    <location>
        <begin position="57"/>
        <end position="81"/>
    </location>
</feature>
<keyword evidence="3" id="KW-1185">Reference proteome</keyword>
<organism evidence="2 3">
    <name type="scientific">Streptodolium elevatio</name>
    <dbReference type="NCBI Taxonomy" id="3157996"/>
    <lineage>
        <taxon>Bacteria</taxon>
        <taxon>Bacillati</taxon>
        <taxon>Actinomycetota</taxon>
        <taxon>Actinomycetes</taxon>
        <taxon>Kitasatosporales</taxon>
        <taxon>Streptomycetaceae</taxon>
        <taxon>Streptodolium</taxon>
    </lineage>
</organism>
<evidence type="ECO:0000256" key="1">
    <source>
        <dbReference type="SAM" id="MobiDB-lite"/>
    </source>
</evidence>
<protein>
    <submittedName>
        <fullName evidence="2">Uncharacterized protein</fullName>
    </submittedName>
</protein>
<dbReference type="Proteomes" id="UP001551482">
    <property type="component" value="Unassembled WGS sequence"/>
</dbReference>
<proteinExistence type="predicted"/>
<sequence length="81" mass="8558">MLIGSFGADSSFGVAWSLLHLIETAPMPVVAAEPPAGANEWLARLWLRYDNRLADQAAATPGGEPFPRCGAPRPASDTPPE</sequence>
<evidence type="ECO:0000313" key="3">
    <source>
        <dbReference type="Proteomes" id="UP001551482"/>
    </source>
</evidence>
<gene>
    <name evidence="2" type="ORF">AB0C36_41285</name>
</gene>
<dbReference type="RefSeq" id="WP_358364490.1">
    <property type="nucleotide sequence ID" value="NZ_JBEZFP010000213.1"/>
</dbReference>
<evidence type="ECO:0000313" key="2">
    <source>
        <dbReference type="EMBL" id="MEU8139918.1"/>
    </source>
</evidence>
<accession>A0ABV3DW04</accession>